<protein>
    <submittedName>
        <fullName evidence="1">Uncharacterized protein</fullName>
    </submittedName>
</protein>
<evidence type="ECO:0000313" key="1">
    <source>
        <dbReference type="EMBL" id="AID17672.1"/>
    </source>
</evidence>
<dbReference type="KEGG" id="vg:24620921"/>
<proteinExistence type="predicted"/>
<name>A0A0F6N5S2_9CAUD</name>
<dbReference type="EMBL" id="KJ749827">
    <property type="protein sequence ID" value="AID17672.1"/>
    <property type="molecule type" value="Genomic_DNA"/>
</dbReference>
<dbReference type="GeneID" id="24620921"/>
<reference evidence="2" key="1">
    <citation type="submission" date="2014-04" db="EMBL/GenBank/DDBJ databases">
        <title>Complete genome sequence of Escherichia coli phage ECBP5.</title>
        <authorList>
            <person name="Lee J.S."/>
            <person name="Jang H.B."/>
            <person name="Kim K.S."/>
            <person name="Kim T.H."/>
            <person name="Park S.B."/>
            <person name="Nho S.W."/>
            <person name="Yu J.E."/>
            <person name="Yu J.E."/>
            <person name="Im S.P."/>
            <person name="Kim S.W."/>
            <person name="Jung T.S."/>
        </authorList>
    </citation>
    <scope>NUCLEOTIDE SEQUENCE [LARGE SCALE GENOMIC DNA]</scope>
</reference>
<dbReference type="Proteomes" id="UP000033808">
    <property type="component" value="Segment"/>
</dbReference>
<gene>
    <name evidence="1" type="ORF">ECBP5_0018</name>
</gene>
<sequence>MKPAILTNANVGLKMSDLEARARAGDPWAQAQLTKQAMGFANAMQADVREGADMQDRKDLLLINR</sequence>
<evidence type="ECO:0000313" key="2">
    <source>
        <dbReference type="Proteomes" id="UP000033808"/>
    </source>
</evidence>
<organism evidence="1 2">
    <name type="scientific">Escherichia phage ECBP5</name>
    <dbReference type="NCBI Taxonomy" id="1498172"/>
    <lineage>
        <taxon>Viruses</taxon>
        <taxon>Duplodnaviria</taxon>
        <taxon>Heunggongvirae</taxon>
        <taxon>Uroviricota</taxon>
        <taxon>Caudoviricetes</taxon>
        <taxon>Autographivirales</taxon>
        <taxon>Gajwadongvirus</taxon>
        <taxon>Gajwadongvirus ECBP5</taxon>
    </lineage>
</organism>
<dbReference type="RefSeq" id="YP_009146389.1">
    <property type="nucleotide sequence ID" value="NC_027330.1"/>
</dbReference>
<reference evidence="1 2" key="2">
    <citation type="journal article" date="2015" name="PLoS ONE">
        <title>Complete Genomic and Lysis-Cassette Characterization of the Novel Phage, KBNP1315, which Infects Avian Pathogenic Escherichia coli (APEC).</title>
        <authorList>
            <person name="Lee J.S."/>
            <person name="Jang H.B."/>
            <person name="Kim K.S."/>
            <person name="Kim T.H."/>
            <person name="Im S.P."/>
            <person name="Kim S.W."/>
            <person name="Lazarte J.M."/>
            <person name="Kim J.S."/>
            <person name="Jung T.S."/>
        </authorList>
    </citation>
    <scope>NUCLEOTIDE SEQUENCE [LARGE SCALE GENOMIC DNA]</scope>
</reference>
<accession>A0A0F6N5S2</accession>
<keyword evidence="2" id="KW-1185">Reference proteome</keyword>